<dbReference type="Proteomes" id="UP000181942">
    <property type="component" value="Unassembled WGS sequence"/>
</dbReference>
<evidence type="ECO:0000259" key="1">
    <source>
        <dbReference type="Pfam" id="PF01548"/>
    </source>
</evidence>
<dbReference type="InterPro" id="IPR047650">
    <property type="entry name" value="Transpos_IS110"/>
</dbReference>
<dbReference type="PANTHER" id="PTHR33055">
    <property type="entry name" value="TRANSPOSASE FOR INSERTION SEQUENCE ELEMENT IS1111A"/>
    <property type="match status" value="1"/>
</dbReference>
<reference evidence="3 4" key="1">
    <citation type="submission" date="2016-10" db="EMBL/GenBank/DDBJ databases">
        <authorList>
            <person name="de Groot N.N."/>
        </authorList>
    </citation>
    <scope>NUCLEOTIDE SEQUENCE [LARGE SCALE GENOMIC DNA]</scope>
    <source>
        <strain evidence="3 4">OK461</strain>
    </source>
</reference>
<dbReference type="GO" id="GO:0006313">
    <property type="term" value="P:DNA transposition"/>
    <property type="evidence" value="ECO:0007669"/>
    <property type="project" value="InterPro"/>
</dbReference>
<dbReference type="EMBL" id="FONR01000002">
    <property type="protein sequence ID" value="SFE81685.1"/>
    <property type="molecule type" value="Genomic_DNA"/>
</dbReference>
<accession>A0A1I2DM50</accession>
<dbReference type="GO" id="GO:0004803">
    <property type="term" value="F:transposase activity"/>
    <property type="evidence" value="ECO:0007669"/>
    <property type="project" value="InterPro"/>
</dbReference>
<dbReference type="InterPro" id="IPR002525">
    <property type="entry name" value="Transp_IS110-like_N"/>
</dbReference>
<dbReference type="OrthoDB" id="3188901at2"/>
<proteinExistence type="predicted"/>
<dbReference type="AlphaFoldDB" id="A0A1I2DM50"/>
<sequence>MAGAYRREAKTDARDAYVIADTARLRCDFAPVDVPTDLAAELALLTTHRSDLITDRVRLLNRLHDVFTGISPALEAAFDYADHEGAPIVLTGYQTPAALRRCGHARLARWLTARSVRHPETVAAAALDAAHAQHTTLPGQNTAASITAELAHQVLAPEDRLKQLDRRIRDAFRTYPQAAVIESMPGTGPILGAEFLVAAGDLASYPDAGRLASAAGLVAVAKDSGRRTGNLFQPRVRLLFMTHSRKGNAA</sequence>
<organism evidence="3 4">
    <name type="scientific">Streptomyces mirabilis</name>
    <dbReference type="NCBI Taxonomy" id="68239"/>
    <lineage>
        <taxon>Bacteria</taxon>
        <taxon>Bacillati</taxon>
        <taxon>Actinomycetota</taxon>
        <taxon>Actinomycetes</taxon>
        <taxon>Kitasatosporales</taxon>
        <taxon>Streptomycetaceae</taxon>
        <taxon>Streptomyces</taxon>
    </lineage>
</organism>
<gene>
    <name evidence="3" type="ORF">SAMN02787118_102727</name>
</gene>
<dbReference type="PANTHER" id="PTHR33055:SF3">
    <property type="entry name" value="PUTATIVE TRANSPOSASE FOR IS117-RELATED"/>
    <property type="match status" value="1"/>
</dbReference>
<feature type="domain" description="Transposase IS116/IS110/IS902 C-terminal" evidence="2">
    <location>
        <begin position="179"/>
        <end position="229"/>
    </location>
</feature>
<evidence type="ECO:0000313" key="4">
    <source>
        <dbReference type="Proteomes" id="UP000181942"/>
    </source>
</evidence>
<evidence type="ECO:0000259" key="2">
    <source>
        <dbReference type="Pfam" id="PF02371"/>
    </source>
</evidence>
<dbReference type="Pfam" id="PF02371">
    <property type="entry name" value="Transposase_20"/>
    <property type="match status" value="1"/>
</dbReference>
<dbReference type="InterPro" id="IPR003346">
    <property type="entry name" value="Transposase_20"/>
</dbReference>
<evidence type="ECO:0000313" key="3">
    <source>
        <dbReference type="EMBL" id="SFE81685.1"/>
    </source>
</evidence>
<name>A0A1I2DM50_9ACTN</name>
<feature type="domain" description="Transposase IS110-like N-terminal" evidence="1">
    <location>
        <begin position="2"/>
        <end position="72"/>
    </location>
</feature>
<dbReference type="Pfam" id="PF01548">
    <property type="entry name" value="DEDD_Tnp_IS110"/>
    <property type="match status" value="1"/>
</dbReference>
<dbReference type="GO" id="GO:0003677">
    <property type="term" value="F:DNA binding"/>
    <property type="evidence" value="ECO:0007669"/>
    <property type="project" value="InterPro"/>
</dbReference>
<protein>
    <submittedName>
        <fullName evidence="3">Transposase IS116/IS110/IS902 family protein</fullName>
    </submittedName>
</protein>